<organism evidence="2 3">
    <name type="scientific">Arabis alpina</name>
    <name type="common">Alpine rock-cress</name>
    <dbReference type="NCBI Taxonomy" id="50452"/>
    <lineage>
        <taxon>Eukaryota</taxon>
        <taxon>Viridiplantae</taxon>
        <taxon>Streptophyta</taxon>
        <taxon>Embryophyta</taxon>
        <taxon>Tracheophyta</taxon>
        <taxon>Spermatophyta</taxon>
        <taxon>Magnoliopsida</taxon>
        <taxon>eudicotyledons</taxon>
        <taxon>Gunneridae</taxon>
        <taxon>Pentapetalae</taxon>
        <taxon>rosids</taxon>
        <taxon>malvids</taxon>
        <taxon>Brassicales</taxon>
        <taxon>Brassicaceae</taxon>
        <taxon>Arabideae</taxon>
        <taxon>Arabis</taxon>
    </lineage>
</organism>
<dbReference type="Gramene" id="KFK29886">
    <property type="protein sequence ID" value="KFK29886"/>
    <property type="gene ID" value="AALP_AA7G191700"/>
</dbReference>
<protein>
    <submittedName>
        <fullName evidence="2">Uncharacterized protein</fullName>
    </submittedName>
</protein>
<gene>
    <name evidence="2" type="ordered locus">AALP_Aa7g191700</name>
</gene>
<comment type="similarity">
    <text evidence="1">Belongs to the plant acyltransferase family.</text>
</comment>
<evidence type="ECO:0000313" key="3">
    <source>
        <dbReference type="Proteomes" id="UP000029120"/>
    </source>
</evidence>
<dbReference type="Gene3D" id="3.30.559.10">
    <property type="entry name" value="Chloramphenicol acetyltransferase-like domain"/>
    <property type="match status" value="2"/>
</dbReference>
<dbReference type="eggNOG" id="ENOG502RBEP">
    <property type="taxonomic scope" value="Eukaryota"/>
</dbReference>
<sequence length="456" mass="50620">MASPSLIVEKSEVVLVKPSKPTVPDVSLSLSTIDNDPYMAMILRTICVFAPNSYLKDEVLVSHFLHGLSRALVLYYPLAGKIHRKSEDNRLELNCKAGDGVPFIKATAPCTLSSLNYLEGTDHLDASYQLVPCYEPVKGCEEHDPLAVQLTQFACGGMTIGAAYAHAVCDGVGMGQFFRATMELAFGNSQPTVIPVWNRERLTFNNIYDELGKPEVVEFPKACSSIATSPYSMTEDNVVREILNITSADIAKLKNIIIAEEKSKTNEQGQKEVDITTLEILTAHIWRARSRALKLNPEGSVVLRIVAGIRGIMEPPLPEGYYGNAVIAASMTLTARELSEFPLSRVVRLIKDMKTEALDKRYMLGRLSEVETRVKEMTSFDRKNAWLMTLTDWRRIGLHYDGLVNIIPVIPMTMPVYCILLPASKADPEMSGGVRLLVTLPREAMAKFKEEMKNGF</sequence>
<dbReference type="Proteomes" id="UP000029120">
    <property type="component" value="Chromosome 7"/>
</dbReference>
<evidence type="ECO:0000256" key="1">
    <source>
        <dbReference type="ARBA" id="ARBA00009861"/>
    </source>
</evidence>
<name>A0A087GJ34_ARAAL</name>
<dbReference type="Pfam" id="PF02458">
    <property type="entry name" value="Transferase"/>
    <property type="match status" value="1"/>
</dbReference>
<dbReference type="InterPro" id="IPR023213">
    <property type="entry name" value="CAT-like_dom_sf"/>
</dbReference>
<proteinExistence type="inferred from homology"/>
<keyword evidence="3" id="KW-1185">Reference proteome</keyword>
<dbReference type="PANTHER" id="PTHR31147">
    <property type="entry name" value="ACYL TRANSFERASE 4"/>
    <property type="match status" value="1"/>
</dbReference>
<evidence type="ECO:0000313" key="2">
    <source>
        <dbReference type="EMBL" id="KFK29886.1"/>
    </source>
</evidence>
<reference evidence="3" key="1">
    <citation type="journal article" date="2015" name="Nat. Plants">
        <title>Genome expansion of Arabis alpina linked with retrotransposition and reduced symmetric DNA methylation.</title>
        <authorList>
            <person name="Willing E.M."/>
            <person name="Rawat V."/>
            <person name="Mandakova T."/>
            <person name="Maumus F."/>
            <person name="James G.V."/>
            <person name="Nordstroem K.J."/>
            <person name="Becker C."/>
            <person name="Warthmann N."/>
            <person name="Chica C."/>
            <person name="Szarzynska B."/>
            <person name="Zytnicki M."/>
            <person name="Albani M.C."/>
            <person name="Kiefer C."/>
            <person name="Bergonzi S."/>
            <person name="Castaings L."/>
            <person name="Mateos J.L."/>
            <person name="Berns M.C."/>
            <person name="Bujdoso N."/>
            <person name="Piofczyk T."/>
            <person name="de Lorenzo L."/>
            <person name="Barrero-Sicilia C."/>
            <person name="Mateos I."/>
            <person name="Piednoel M."/>
            <person name="Hagmann J."/>
            <person name="Chen-Min-Tao R."/>
            <person name="Iglesias-Fernandez R."/>
            <person name="Schuster S.C."/>
            <person name="Alonso-Blanco C."/>
            <person name="Roudier F."/>
            <person name="Carbonero P."/>
            <person name="Paz-Ares J."/>
            <person name="Davis S.J."/>
            <person name="Pecinka A."/>
            <person name="Quesneville H."/>
            <person name="Colot V."/>
            <person name="Lysak M.A."/>
            <person name="Weigel D."/>
            <person name="Coupland G."/>
            <person name="Schneeberger K."/>
        </authorList>
    </citation>
    <scope>NUCLEOTIDE SEQUENCE [LARGE SCALE GENOMIC DNA]</scope>
    <source>
        <strain evidence="3">cv. Pajares</strain>
    </source>
</reference>
<dbReference type="AlphaFoldDB" id="A0A087GJ34"/>
<dbReference type="EMBL" id="CM002875">
    <property type="protein sequence ID" value="KFK29886.1"/>
    <property type="molecule type" value="Genomic_DNA"/>
</dbReference>
<dbReference type="PANTHER" id="PTHR31147:SF25">
    <property type="entry name" value="HXXXD-TYPE ACYL-TRANSFERASE FAMILY PROTEIN"/>
    <property type="match status" value="1"/>
</dbReference>
<dbReference type="InterPro" id="IPR050898">
    <property type="entry name" value="Plant_acyltransferase"/>
</dbReference>
<dbReference type="OrthoDB" id="671439at2759"/>
<accession>A0A087GJ34</accession>
<dbReference type="OMA" id="HEANFGW"/>